<accession>A0A5E4PDI5</accession>
<feature type="signal peptide" evidence="1">
    <location>
        <begin position="1"/>
        <end position="22"/>
    </location>
</feature>
<reference evidence="2 3" key="1">
    <citation type="submission" date="2019-08" db="EMBL/GenBank/DDBJ databases">
        <authorList>
            <person name="Guy L."/>
        </authorList>
    </citation>
    <scope>NUCLEOTIDE SEQUENCE [LARGE SCALE GENOMIC DNA]</scope>
    <source>
        <strain evidence="2 3">SGT-108</strain>
    </source>
</reference>
<proteinExistence type="predicted"/>
<keyword evidence="1" id="KW-0732">Signal</keyword>
<sequence length="275" mass="30290">MTKPYLRILLLSLSFTSSPVFAAADPQFPNDLLYAGKPIDSLCFSNPDRKIDLRHCGAAQEKYAVKSINNDLSKKGYTGYDWEDASIPSGSQGYTYYKFFNAGNNQYWIYSINNGGGSGDFTNLYLVQRLDSHTLGIQTIAGGDRCNGGIQNVTKKNNHLTFSVNLTPYDLIALSNSKIQNLNAYDDLAACAVCCAAKAFYIVDNQSKLKFDYADLGKTIDASEMPDQGKYQACFNKLFVSHTSKNDTVLNQKKIDAFSAEFKNACISAQGAEKP</sequence>
<dbReference type="OrthoDB" id="5653424at2"/>
<dbReference type="KEGG" id="asip:AQUSIP_02540"/>
<evidence type="ECO:0000256" key="1">
    <source>
        <dbReference type="SAM" id="SignalP"/>
    </source>
</evidence>
<dbReference type="RefSeq" id="WP_148337872.1">
    <property type="nucleotide sequence ID" value="NZ_LR699119.1"/>
</dbReference>
<protein>
    <submittedName>
        <fullName evidence="2">Uncharacterized protein</fullName>
    </submittedName>
</protein>
<dbReference type="EMBL" id="LR699119">
    <property type="protein sequence ID" value="VVC74980.1"/>
    <property type="molecule type" value="Genomic_DNA"/>
</dbReference>
<keyword evidence="3" id="KW-1185">Reference proteome</keyword>
<name>A0A5E4PDI5_9COXI</name>
<organism evidence="2 3">
    <name type="scientific">Aquicella siphonis</name>
    <dbReference type="NCBI Taxonomy" id="254247"/>
    <lineage>
        <taxon>Bacteria</taxon>
        <taxon>Pseudomonadati</taxon>
        <taxon>Pseudomonadota</taxon>
        <taxon>Gammaproteobacteria</taxon>
        <taxon>Legionellales</taxon>
        <taxon>Coxiellaceae</taxon>
        <taxon>Aquicella</taxon>
    </lineage>
</organism>
<evidence type="ECO:0000313" key="2">
    <source>
        <dbReference type="EMBL" id="VVC74980.1"/>
    </source>
</evidence>
<dbReference type="AlphaFoldDB" id="A0A5E4PDI5"/>
<evidence type="ECO:0000313" key="3">
    <source>
        <dbReference type="Proteomes" id="UP000324194"/>
    </source>
</evidence>
<dbReference type="Proteomes" id="UP000324194">
    <property type="component" value="Chromosome 1"/>
</dbReference>
<feature type="chain" id="PRO_5023115402" evidence="1">
    <location>
        <begin position="23"/>
        <end position="275"/>
    </location>
</feature>
<gene>
    <name evidence="2" type="ORF">AQUSIP_02540</name>
</gene>